<proteinExistence type="inferred from homology"/>
<keyword evidence="6 7" id="KW-0975">Bacterial flagellum</keyword>
<evidence type="ECO:0000256" key="5">
    <source>
        <dbReference type="ARBA" id="ARBA00022525"/>
    </source>
</evidence>
<evidence type="ECO:0000256" key="4">
    <source>
        <dbReference type="ARBA" id="ARBA00016244"/>
    </source>
</evidence>
<comment type="similarity">
    <text evidence="3 7">Belongs to the flagella basal body rod proteins family.</text>
</comment>
<dbReference type="InterPro" id="IPR002371">
    <property type="entry name" value="FlgK"/>
</dbReference>
<keyword evidence="11" id="KW-0282">Flagellum</keyword>
<name>A0ABP9EYF6_9GAMM</name>
<sequence length="463" mass="49161">MSFLNNGLSGIHASQMALSVASNNIANAATPGYSRQQIMLSARPGGFYGAGNGVQVDGVQRIADQYLTAAVWSSNTQAGFATAKASYLGKTEELFGSEGSNISAGLDSLYAALNASIESPNDIATRQGVLNEARALTSRFSTINQGLDSQLKQIESQLGASVSEINTRLENIANLNKEIQGHTASGNIPPALLDARDQAVSELSEMVEIRTTENSDGTLNITLPMGQPLVLGNSAGTFNLTPDLDNPQFSKLSLSVGGTDYHLDGNVGGQLGALFDYRDNSWQQSRDFIDELAMKLADAFNEVLAEGTDLNGNAPEMDLFSYDPANPAATLKVSDGFTADMLAFGKSENPGEPGKPGDNSNLLDLVALADKKLEFDSLGTSATLNEAYATKLGQLGIESRQAQLEAETAVGELVRSLNERDSVSAVSLDEEAVNLIIYQQQYQANAKVISMADQLFATALHMW</sequence>
<dbReference type="NCBIfam" id="TIGR02492">
    <property type="entry name" value="flgK_ends"/>
    <property type="match status" value="1"/>
</dbReference>
<dbReference type="PANTHER" id="PTHR30033">
    <property type="entry name" value="FLAGELLAR HOOK-ASSOCIATED PROTEIN 1"/>
    <property type="match status" value="1"/>
</dbReference>
<evidence type="ECO:0000313" key="11">
    <source>
        <dbReference type="EMBL" id="GAA4888627.1"/>
    </source>
</evidence>
<keyword evidence="12" id="KW-1185">Reference proteome</keyword>
<accession>A0ABP9EYF6</accession>
<evidence type="ECO:0000256" key="6">
    <source>
        <dbReference type="ARBA" id="ARBA00023143"/>
    </source>
</evidence>
<reference evidence="12" key="1">
    <citation type="journal article" date="2019" name="Int. J. Syst. Evol. Microbiol.">
        <title>The Global Catalogue of Microorganisms (GCM) 10K type strain sequencing project: providing services to taxonomists for standard genome sequencing and annotation.</title>
        <authorList>
            <consortium name="The Broad Institute Genomics Platform"/>
            <consortium name="The Broad Institute Genome Sequencing Center for Infectious Disease"/>
            <person name="Wu L."/>
            <person name="Ma J."/>
        </authorList>
    </citation>
    <scope>NUCLEOTIDE SEQUENCE [LARGE SCALE GENOMIC DNA]</scope>
    <source>
        <strain evidence="12">JCM 18401</strain>
    </source>
</reference>
<dbReference type="InterPro" id="IPR019776">
    <property type="entry name" value="Flagellar_basal_body_rod_CS"/>
</dbReference>
<keyword evidence="11" id="KW-0966">Cell projection</keyword>
<dbReference type="EMBL" id="BAABJZ010000077">
    <property type="protein sequence ID" value="GAA4888627.1"/>
    <property type="molecule type" value="Genomic_DNA"/>
</dbReference>
<dbReference type="InterPro" id="IPR010930">
    <property type="entry name" value="Flg_bb/hook_C_dom"/>
</dbReference>
<evidence type="ECO:0000259" key="10">
    <source>
        <dbReference type="Pfam" id="PF22638"/>
    </source>
</evidence>
<dbReference type="InterPro" id="IPR001444">
    <property type="entry name" value="Flag_bb_rod_N"/>
</dbReference>
<feature type="domain" description="Flagellar basal body rod protein N-terminal" evidence="8">
    <location>
        <begin position="4"/>
        <end position="33"/>
    </location>
</feature>
<dbReference type="Pfam" id="PF00460">
    <property type="entry name" value="Flg_bb_rod"/>
    <property type="match status" value="1"/>
</dbReference>
<comment type="caution">
    <text evidence="11">The sequence shown here is derived from an EMBL/GenBank/DDBJ whole genome shotgun (WGS) entry which is preliminary data.</text>
</comment>
<evidence type="ECO:0000313" key="12">
    <source>
        <dbReference type="Proteomes" id="UP001499988"/>
    </source>
</evidence>
<feature type="domain" description="Flagellar basal-body/hook protein C-terminal" evidence="9">
    <location>
        <begin position="423"/>
        <end position="460"/>
    </location>
</feature>
<evidence type="ECO:0000259" key="8">
    <source>
        <dbReference type="Pfam" id="PF00460"/>
    </source>
</evidence>
<evidence type="ECO:0000256" key="7">
    <source>
        <dbReference type="RuleBase" id="RU362065"/>
    </source>
</evidence>
<dbReference type="SUPFAM" id="SSF64518">
    <property type="entry name" value="Phase 1 flagellin"/>
    <property type="match status" value="1"/>
</dbReference>
<evidence type="ECO:0000256" key="1">
    <source>
        <dbReference type="ARBA" id="ARBA00004365"/>
    </source>
</evidence>
<evidence type="ECO:0000259" key="9">
    <source>
        <dbReference type="Pfam" id="PF06429"/>
    </source>
</evidence>
<dbReference type="Proteomes" id="UP001499988">
    <property type="component" value="Unassembled WGS sequence"/>
</dbReference>
<organism evidence="11 12">
    <name type="scientific">Ferrimonas pelagia</name>
    <dbReference type="NCBI Taxonomy" id="1177826"/>
    <lineage>
        <taxon>Bacteria</taxon>
        <taxon>Pseudomonadati</taxon>
        <taxon>Pseudomonadota</taxon>
        <taxon>Gammaproteobacteria</taxon>
        <taxon>Alteromonadales</taxon>
        <taxon>Ferrimonadaceae</taxon>
        <taxon>Ferrimonas</taxon>
    </lineage>
</organism>
<keyword evidence="11" id="KW-0969">Cilium</keyword>
<dbReference type="RefSeq" id="WP_345335481.1">
    <property type="nucleotide sequence ID" value="NZ_BAABJZ010000077.1"/>
</dbReference>
<evidence type="ECO:0000256" key="2">
    <source>
        <dbReference type="ARBA" id="ARBA00004613"/>
    </source>
</evidence>
<evidence type="ECO:0000256" key="3">
    <source>
        <dbReference type="ARBA" id="ARBA00009677"/>
    </source>
</evidence>
<dbReference type="Pfam" id="PF22638">
    <property type="entry name" value="FlgK_D1"/>
    <property type="match status" value="1"/>
</dbReference>
<protein>
    <recommendedName>
        <fullName evidence="4 7">Flagellar hook-associated protein 1</fullName>
        <shortName evidence="7">HAP1</shortName>
    </recommendedName>
</protein>
<dbReference type="PANTHER" id="PTHR30033:SF1">
    <property type="entry name" value="FLAGELLAR HOOK-ASSOCIATED PROTEIN 1"/>
    <property type="match status" value="1"/>
</dbReference>
<dbReference type="Pfam" id="PF06429">
    <property type="entry name" value="Flg_bbr_C"/>
    <property type="match status" value="1"/>
</dbReference>
<dbReference type="InterPro" id="IPR053927">
    <property type="entry name" value="FlgK_helical"/>
</dbReference>
<gene>
    <name evidence="7 11" type="primary">flgK</name>
    <name evidence="11" type="ORF">GCM10023333_22430</name>
</gene>
<dbReference type="PROSITE" id="PS00588">
    <property type="entry name" value="FLAGELLA_BB_ROD"/>
    <property type="match status" value="1"/>
</dbReference>
<dbReference type="PRINTS" id="PR01005">
    <property type="entry name" value="FLGHOOKAP1"/>
</dbReference>
<keyword evidence="5 7" id="KW-0964">Secreted</keyword>
<feature type="domain" description="Flagellar hook-associated protein FlgK helical" evidence="10">
    <location>
        <begin position="89"/>
        <end position="320"/>
    </location>
</feature>
<comment type="subcellular location">
    <subcellularLocation>
        <location evidence="1 7">Bacterial flagellum</location>
    </subcellularLocation>
    <subcellularLocation>
        <location evidence="2 7">Secreted</location>
    </subcellularLocation>
</comment>